<dbReference type="InterPro" id="IPR000086">
    <property type="entry name" value="NUDIX_hydrolase_dom"/>
</dbReference>
<dbReference type="CDD" id="cd18888">
    <property type="entry name" value="NUDIX_ADPRase_Nudt5"/>
    <property type="match status" value="1"/>
</dbReference>
<evidence type="ECO:0000256" key="1">
    <source>
        <dbReference type="ARBA" id="ARBA00022801"/>
    </source>
</evidence>
<comment type="caution">
    <text evidence="3">The sequence shown here is derived from an EMBL/GenBank/DDBJ whole genome shotgun (WGS) entry which is preliminary data.</text>
</comment>
<dbReference type="PANTHER" id="PTHR11839">
    <property type="entry name" value="UDP/ADP-SUGAR PYROPHOSPHATASE"/>
    <property type="match status" value="1"/>
</dbReference>
<dbReference type="OrthoDB" id="10249920at2759"/>
<dbReference type="STRING" id="3076.A0A2P6TX14"/>
<dbReference type="PROSITE" id="PS00893">
    <property type="entry name" value="NUDIX_BOX"/>
    <property type="match status" value="1"/>
</dbReference>
<dbReference type="PANTHER" id="PTHR11839:SF1">
    <property type="entry name" value="ADP-SUGAR PYROPHOSPHATASE"/>
    <property type="match status" value="1"/>
</dbReference>
<dbReference type="InterPro" id="IPR015797">
    <property type="entry name" value="NUDIX_hydrolase-like_dom_sf"/>
</dbReference>
<accession>A0A2P6TX14</accession>
<dbReference type="SUPFAM" id="SSF55811">
    <property type="entry name" value="Nudix"/>
    <property type="match status" value="1"/>
</dbReference>
<dbReference type="GO" id="GO:0019693">
    <property type="term" value="P:ribose phosphate metabolic process"/>
    <property type="evidence" value="ECO:0007669"/>
    <property type="project" value="TreeGrafter"/>
</dbReference>
<dbReference type="GO" id="GO:0047631">
    <property type="term" value="F:ADP-ribose diphosphatase activity"/>
    <property type="evidence" value="ECO:0007669"/>
    <property type="project" value="TreeGrafter"/>
</dbReference>
<dbReference type="GO" id="GO:0006753">
    <property type="term" value="P:nucleoside phosphate metabolic process"/>
    <property type="evidence" value="ECO:0007669"/>
    <property type="project" value="TreeGrafter"/>
</dbReference>
<dbReference type="GO" id="GO:0005634">
    <property type="term" value="C:nucleus"/>
    <property type="evidence" value="ECO:0007669"/>
    <property type="project" value="TreeGrafter"/>
</dbReference>
<evidence type="ECO:0000259" key="2">
    <source>
        <dbReference type="PROSITE" id="PS51462"/>
    </source>
</evidence>
<name>A0A2P6TX14_CHLSO</name>
<evidence type="ECO:0000313" key="4">
    <source>
        <dbReference type="Proteomes" id="UP000239899"/>
    </source>
</evidence>
<dbReference type="Proteomes" id="UP000239899">
    <property type="component" value="Unassembled WGS sequence"/>
</dbReference>
<dbReference type="InterPro" id="IPR020084">
    <property type="entry name" value="NUDIX_hydrolase_CS"/>
</dbReference>
<dbReference type="EMBL" id="LHPG02000005">
    <property type="protein sequence ID" value="PRW58598.1"/>
    <property type="molecule type" value="Genomic_DNA"/>
</dbReference>
<dbReference type="Pfam" id="PF00293">
    <property type="entry name" value="NUDIX"/>
    <property type="match status" value="1"/>
</dbReference>
<dbReference type="FunFam" id="3.90.79.10:FF:000016">
    <property type="entry name" value="ADP-sugar pyrophosphatase isoform X1"/>
    <property type="match status" value="1"/>
</dbReference>
<keyword evidence="4" id="KW-1185">Reference proteome</keyword>
<feature type="domain" description="Nudix hydrolase" evidence="2">
    <location>
        <begin position="48"/>
        <end position="186"/>
    </location>
</feature>
<reference evidence="3 4" key="1">
    <citation type="journal article" date="2018" name="Plant J.">
        <title>Genome sequences of Chlorella sorokiniana UTEX 1602 and Micractinium conductrix SAG 241.80: implications to maltose excretion by a green alga.</title>
        <authorList>
            <person name="Arriola M.B."/>
            <person name="Velmurugan N."/>
            <person name="Zhang Y."/>
            <person name="Plunkett M.H."/>
            <person name="Hondzo H."/>
            <person name="Barney B.M."/>
        </authorList>
    </citation>
    <scope>NUCLEOTIDE SEQUENCE [LARGE SCALE GENOMIC DNA]</scope>
    <source>
        <strain evidence="4">UTEX 1602</strain>
    </source>
</reference>
<protein>
    <submittedName>
        <fullName evidence="3">ADP-sugar pyrophosphatase</fullName>
    </submittedName>
</protein>
<dbReference type="AlphaFoldDB" id="A0A2P6TX14"/>
<gene>
    <name evidence="3" type="ORF">C2E21_2706</name>
</gene>
<organism evidence="3 4">
    <name type="scientific">Chlorella sorokiniana</name>
    <name type="common">Freshwater green alga</name>
    <dbReference type="NCBI Taxonomy" id="3076"/>
    <lineage>
        <taxon>Eukaryota</taxon>
        <taxon>Viridiplantae</taxon>
        <taxon>Chlorophyta</taxon>
        <taxon>core chlorophytes</taxon>
        <taxon>Trebouxiophyceae</taxon>
        <taxon>Chlorellales</taxon>
        <taxon>Chlorellaceae</taxon>
        <taxon>Chlorella clade</taxon>
        <taxon>Chlorella</taxon>
    </lineage>
</organism>
<evidence type="ECO:0000313" key="3">
    <source>
        <dbReference type="EMBL" id="PRW58598.1"/>
    </source>
</evidence>
<dbReference type="PROSITE" id="PS51462">
    <property type="entry name" value="NUDIX"/>
    <property type="match status" value="1"/>
</dbReference>
<proteinExistence type="predicted"/>
<sequence length="252" mass="27669">MTSRVLGSEDHTPEGFKWLRLKQITWEDPHGRQRLWECAERSTRRGAIDGVAIVAKILRKGQPPVLPVLKQYRPPIESYCMELPAGLVDCNETAGEAAVRELKEETGYTGVVQEVTPICVSDPGMSSANMQYATLTVDGDAPENQDVKQQLDDGEFIQVELVRWDGLLQHIQDEMRRTGCAVDARLLSYAYGLEHAKEAAALVVAEAAARAAAARRSSSIGSSSSSSVASWPLKGCTEQRLEMKGRWAAERG</sequence>
<dbReference type="Gene3D" id="3.90.79.10">
    <property type="entry name" value="Nucleoside Triphosphate Pyrophosphohydrolase"/>
    <property type="match status" value="1"/>
</dbReference>
<keyword evidence="1" id="KW-0378">Hydrolase</keyword>